<dbReference type="GO" id="GO:0003779">
    <property type="term" value="F:actin binding"/>
    <property type="evidence" value="ECO:0007669"/>
    <property type="project" value="InterPro"/>
</dbReference>
<keyword evidence="8" id="KW-1185">Reference proteome</keyword>
<evidence type="ECO:0000256" key="1">
    <source>
        <dbReference type="ARBA" id="ARBA00007659"/>
    </source>
</evidence>
<evidence type="ECO:0000256" key="2">
    <source>
        <dbReference type="ARBA" id="ARBA00054756"/>
    </source>
</evidence>
<dbReference type="Pfam" id="PF08603">
    <property type="entry name" value="CAP_C"/>
    <property type="match status" value="1"/>
</dbReference>
<dbReference type="InterPro" id="IPR017901">
    <property type="entry name" value="C-CAP_CF_C-like"/>
</dbReference>
<evidence type="ECO:0000256" key="3">
    <source>
        <dbReference type="ARBA" id="ARBA00072052"/>
    </source>
</evidence>
<dbReference type="FunFam" id="1.25.40.330:FF:000001">
    <property type="entry name" value="Adenylyl cyclase-associated protein"/>
    <property type="match status" value="1"/>
</dbReference>
<dbReference type="PROSITE" id="PS01088">
    <property type="entry name" value="CAP_1"/>
    <property type="match status" value="1"/>
</dbReference>
<dbReference type="Pfam" id="PF21938">
    <property type="entry name" value="CAP_N"/>
    <property type="match status" value="1"/>
</dbReference>
<dbReference type="PROSITE" id="PS51329">
    <property type="entry name" value="C_CAP_COFACTOR_C"/>
    <property type="match status" value="1"/>
</dbReference>
<feature type="compositionally biased region" description="Pro residues" evidence="5">
    <location>
        <begin position="70"/>
        <end position="82"/>
    </location>
</feature>
<feature type="region of interest" description="Disordered" evidence="5">
    <location>
        <begin position="275"/>
        <end position="307"/>
    </location>
</feature>
<dbReference type="Proteomes" id="UP001360560">
    <property type="component" value="Unassembled WGS sequence"/>
</dbReference>
<dbReference type="GeneID" id="90072757"/>
<dbReference type="SUPFAM" id="SSF101278">
    <property type="entry name" value="N-terminal domain of adenylylcyclase associated protein, CAP"/>
    <property type="match status" value="1"/>
</dbReference>
<dbReference type="InterPro" id="IPR036222">
    <property type="entry name" value="CAP_N_sf"/>
</dbReference>
<organism evidence="7 8">
    <name type="scientific">Saccharomycopsis crataegensis</name>
    <dbReference type="NCBI Taxonomy" id="43959"/>
    <lineage>
        <taxon>Eukaryota</taxon>
        <taxon>Fungi</taxon>
        <taxon>Dikarya</taxon>
        <taxon>Ascomycota</taxon>
        <taxon>Saccharomycotina</taxon>
        <taxon>Saccharomycetes</taxon>
        <taxon>Saccharomycopsidaceae</taxon>
        <taxon>Saccharomycopsis</taxon>
    </lineage>
</organism>
<evidence type="ECO:0000313" key="7">
    <source>
        <dbReference type="EMBL" id="GMM34778.1"/>
    </source>
</evidence>
<dbReference type="Gene3D" id="2.160.20.70">
    <property type="match status" value="1"/>
</dbReference>
<reference evidence="7 8" key="1">
    <citation type="journal article" date="2023" name="Elife">
        <title>Identification of key yeast species and microbe-microbe interactions impacting larval growth of Drosophila in the wild.</title>
        <authorList>
            <person name="Mure A."/>
            <person name="Sugiura Y."/>
            <person name="Maeda R."/>
            <person name="Honda K."/>
            <person name="Sakurai N."/>
            <person name="Takahashi Y."/>
            <person name="Watada M."/>
            <person name="Katoh T."/>
            <person name="Gotoh A."/>
            <person name="Gotoh Y."/>
            <person name="Taniguchi I."/>
            <person name="Nakamura K."/>
            <person name="Hayashi T."/>
            <person name="Katayama T."/>
            <person name="Uemura T."/>
            <person name="Hattori Y."/>
        </authorList>
    </citation>
    <scope>NUCLEOTIDE SEQUENCE [LARGE SCALE GENOMIC DNA]</scope>
    <source>
        <strain evidence="7 8">SC-9</strain>
    </source>
</reference>
<dbReference type="SUPFAM" id="SSF69340">
    <property type="entry name" value="C-terminal domain of adenylylcyclase associated protein"/>
    <property type="match status" value="1"/>
</dbReference>
<feature type="region of interest" description="Disordered" evidence="5">
    <location>
        <begin position="34"/>
        <end position="86"/>
    </location>
</feature>
<dbReference type="InterPro" id="IPR013992">
    <property type="entry name" value="Adenylate_cyclase-assoc_CAP_N"/>
</dbReference>
<dbReference type="InterPro" id="IPR001837">
    <property type="entry name" value="Adenylate_cyclase-assoc_CAP"/>
</dbReference>
<proteinExistence type="inferred from homology"/>
<dbReference type="InterPro" id="IPR018106">
    <property type="entry name" value="CAP_CS_N"/>
</dbReference>
<dbReference type="GO" id="GO:0005737">
    <property type="term" value="C:cytoplasm"/>
    <property type="evidence" value="ECO:0007669"/>
    <property type="project" value="TreeGrafter"/>
</dbReference>
<dbReference type="InterPro" id="IPR053950">
    <property type="entry name" value="CAP_N"/>
</dbReference>
<dbReference type="GO" id="GO:0019933">
    <property type="term" value="P:cAMP-mediated signaling"/>
    <property type="evidence" value="ECO:0007669"/>
    <property type="project" value="TreeGrafter"/>
</dbReference>
<evidence type="ECO:0000259" key="6">
    <source>
        <dbReference type="PROSITE" id="PS51329"/>
    </source>
</evidence>
<dbReference type="GO" id="GO:0008179">
    <property type="term" value="F:adenylate cyclase binding"/>
    <property type="evidence" value="ECO:0007669"/>
    <property type="project" value="TreeGrafter"/>
</dbReference>
<protein>
    <recommendedName>
        <fullName evidence="3 4">Adenylyl cyclase-associated protein</fullName>
    </recommendedName>
</protein>
<dbReference type="AlphaFoldDB" id="A0AAV5QJ28"/>
<dbReference type="Gene3D" id="1.25.40.330">
    <property type="entry name" value="Adenylate cyclase-associated CAP, N-terminal domain"/>
    <property type="match status" value="1"/>
</dbReference>
<dbReference type="InterPro" id="IPR006599">
    <property type="entry name" value="CARP_motif"/>
</dbReference>
<dbReference type="InterPro" id="IPR016098">
    <property type="entry name" value="CAP/MinC_C"/>
</dbReference>
<feature type="domain" description="C-CAP/cofactor C-like" evidence="6">
    <location>
        <begin position="385"/>
        <end position="521"/>
    </location>
</feature>
<feature type="compositionally biased region" description="Pro residues" evidence="5">
    <location>
        <begin position="293"/>
        <end position="304"/>
    </location>
</feature>
<comment type="caution">
    <text evidence="7">The sequence shown here is derived from an EMBL/GenBank/DDBJ whole genome shotgun (WGS) entry which is preliminary data.</text>
</comment>
<accession>A0AAV5QJ28</accession>
<dbReference type="SMART" id="SM00673">
    <property type="entry name" value="CARP"/>
    <property type="match status" value="2"/>
</dbReference>
<evidence type="ECO:0000256" key="4">
    <source>
        <dbReference type="RuleBase" id="RU000647"/>
    </source>
</evidence>
<feature type="compositionally biased region" description="Low complexity" evidence="5">
    <location>
        <begin position="281"/>
        <end position="292"/>
    </location>
</feature>
<feature type="region of interest" description="Disordered" evidence="5">
    <location>
        <begin position="340"/>
        <end position="387"/>
    </location>
</feature>
<dbReference type="InterPro" id="IPR036223">
    <property type="entry name" value="CAP_C_sf"/>
</dbReference>
<dbReference type="RefSeq" id="XP_064851778.1">
    <property type="nucleotide sequence ID" value="XM_064995706.1"/>
</dbReference>
<dbReference type="InterPro" id="IPR013912">
    <property type="entry name" value="Adenylate_cyclase-assoc_CAP_C"/>
</dbReference>
<dbReference type="PANTHER" id="PTHR10652:SF0">
    <property type="entry name" value="ADENYLYL CYCLASE-ASSOCIATED PROTEIN"/>
    <property type="match status" value="1"/>
</dbReference>
<comment type="similarity">
    <text evidence="1 4">Belongs to the CAP family.</text>
</comment>
<evidence type="ECO:0000313" key="8">
    <source>
        <dbReference type="Proteomes" id="UP001360560"/>
    </source>
</evidence>
<sequence>MAEKSSSYSVQGYNFVTLLKRLEAATSRLEDITIFQEQSSKAPEGENPSEVKEIAGDAPANLLATTTSGSPPPPPPPPPPAPVEEEDPVVTGFQTFIDKYLTPFETTSKKIDSELGDMVHDLVAGFAEEKDFLKIVSLSKMTPQEKLIPYIKPTQKKIESVMSFKESYRGKLSNHVNTINEYVPILGWIVVPCMGGNNKPLLSHIDDFTDSATFWSNRVMKEFKDTDKTHVEWVKQLRDISTGLKEYINEYHPTGLAWNIKEGVPIEDAAKKLSELKSSHPAASAAAAAAAGGPPPPPPPPPPASVFEITKEAAPASGMTAVFSALNQGTDITKGLRKVEKSEMTHKNPELRRTTSNSSTSSKKAPKPPKKPSSLSGSKVKAKSPPKKELVDSKWSVANFEDDHEIVIEGEMDHHVFIAKCTNCTIKIVGKVNAITVSECSKVGILTESLISGIDFIKTSKFQLQPLGFVPLISIDQSEDGEIYLGKNTLDSQIFTSKTTSLNVYCADPENDEADFTETPLAEQFVHNFDRKTGKFVSSVVEASG</sequence>
<comment type="function">
    <text evidence="2">The N-terminal domain binds to adenylyl cyclase, thereby enabling adenylyl cyclase to be activated by upstream regulatory signals, such as Ras. The C-terminal domain is required for normal cellular morphology and growth control.</text>
</comment>
<dbReference type="GO" id="GO:0007015">
    <property type="term" value="P:actin filament organization"/>
    <property type="evidence" value="ECO:0007669"/>
    <property type="project" value="TreeGrafter"/>
</dbReference>
<dbReference type="EMBL" id="BTFZ01000003">
    <property type="protein sequence ID" value="GMM34778.1"/>
    <property type="molecule type" value="Genomic_DNA"/>
</dbReference>
<evidence type="ECO:0000256" key="5">
    <source>
        <dbReference type="SAM" id="MobiDB-lite"/>
    </source>
</evidence>
<feature type="compositionally biased region" description="Basic and acidic residues" evidence="5">
    <location>
        <begin position="340"/>
        <end position="353"/>
    </location>
</feature>
<gene>
    <name evidence="7" type="ORF">DASC09_021030</name>
</gene>
<dbReference type="Pfam" id="PF01213">
    <property type="entry name" value="CAP_N-CM"/>
    <property type="match status" value="1"/>
</dbReference>
<name>A0AAV5QJ28_9ASCO</name>
<dbReference type="PANTHER" id="PTHR10652">
    <property type="entry name" value="ADENYLYL CYCLASE-ASSOCIATED PROTEIN"/>
    <property type="match status" value="1"/>
</dbReference>